<dbReference type="PRINTS" id="PR00469">
    <property type="entry name" value="PNDRDTASEII"/>
</dbReference>
<dbReference type="InterPro" id="IPR023856">
    <property type="entry name" value="Bdr"/>
</dbReference>
<dbReference type="Gene3D" id="3.50.50.60">
    <property type="entry name" value="FAD/NAD(P)-binding domain"/>
    <property type="match status" value="1"/>
</dbReference>
<comment type="caution">
    <text evidence="3">The sequence shown here is derived from an EMBL/GenBank/DDBJ whole genome shotgun (WGS) entry which is preliminary data.</text>
</comment>
<accession>A0ABV6Q1T9</accession>
<keyword evidence="2" id="KW-0560">Oxidoreductase</keyword>
<evidence type="ECO:0000313" key="3">
    <source>
        <dbReference type="EMBL" id="MFC0596085.1"/>
    </source>
</evidence>
<reference evidence="3 4" key="1">
    <citation type="submission" date="2024-09" db="EMBL/GenBank/DDBJ databases">
        <authorList>
            <person name="Sun Q."/>
            <person name="Mori K."/>
        </authorList>
    </citation>
    <scope>NUCLEOTIDE SEQUENCE [LARGE SCALE GENOMIC DNA]</scope>
    <source>
        <strain evidence="3 4">NCAIM B.02340</strain>
    </source>
</reference>
<dbReference type="RefSeq" id="WP_188846354.1">
    <property type="nucleotide sequence ID" value="NZ_BMPJ01000005.1"/>
</dbReference>
<gene>
    <name evidence="3" type="ORF">ACFFFP_07910</name>
</gene>
<dbReference type="PANTHER" id="PTHR48105">
    <property type="entry name" value="THIOREDOXIN REDUCTASE 1-RELATED-RELATED"/>
    <property type="match status" value="1"/>
</dbReference>
<dbReference type="PRINTS" id="PR00368">
    <property type="entry name" value="FADPNR"/>
</dbReference>
<proteinExistence type="predicted"/>
<keyword evidence="1" id="KW-0285">Flavoprotein</keyword>
<keyword evidence="4" id="KW-1185">Reference proteome</keyword>
<dbReference type="InterPro" id="IPR050097">
    <property type="entry name" value="Ferredoxin-NADP_redctase_2"/>
</dbReference>
<organism evidence="3 4">
    <name type="scientific">Thermus composti</name>
    <dbReference type="NCBI Taxonomy" id="532059"/>
    <lineage>
        <taxon>Bacteria</taxon>
        <taxon>Thermotogati</taxon>
        <taxon>Deinococcota</taxon>
        <taxon>Deinococci</taxon>
        <taxon>Thermales</taxon>
        <taxon>Thermaceae</taxon>
        <taxon>Thermus</taxon>
    </lineage>
</organism>
<dbReference type="InterPro" id="IPR036188">
    <property type="entry name" value="FAD/NAD-bd_sf"/>
</dbReference>
<evidence type="ECO:0000256" key="2">
    <source>
        <dbReference type="ARBA" id="ARBA00023002"/>
    </source>
</evidence>
<evidence type="ECO:0000256" key="1">
    <source>
        <dbReference type="ARBA" id="ARBA00022630"/>
    </source>
</evidence>
<dbReference type="SUPFAM" id="SSF51905">
    <property type="entry name" value="FAD/NAD(P)-binding domain"/>
    <property type="match status" value="1"/>
</dbReference>
<evidence type="ECO:0000313" key="4">
    <source>
        <dbReference type="Proteomes" id="UP001589830"/>
    </source>
</evidence>
<sequence length="332" mass="36697">MVDVLVVGAGPVGLCAALWAKRFGLSHLVLERGTVAETIYRFPRDMVFFSEGKNIEIGGHPLVSQGPKPTRKEALLYYQKVAEREGLAIRTHTEVLAIRGREGAFQVLARDRLGEKAFAARYVVVATGYFGNPNRLGVPGEELTHVFHRYEEAAYFFGREVAVVGGSNSAVEAALELYRGGAKVTLVHRGRWVRPSVKYWLLPDFENRVKEGSIKAVMEAEVEAITEEGLWLRRPSGRAFLPADFVLVQIGYRAEDRLLKEAGVVYEGEKPRLSPEWETSVPGLFAVGSCAYGPETRSVFIENGREHAQKALAAIAARVRGLGFRRPPGSYP</sequence>
<protein>
    <submittedName>
        <fullName evidence="3">YpdA family putative bacillithiol disulfide reductase</fullName>
    </submittedName>
</protein>
<dbReference type="NCBIfam" id="TIGR04018">
    <property type="entry name" value="Bthiol_YpdA"/>
    <property type="match status" value="1"/>
</dbReference>
<dbReference type="EMBL" id="JBHLTW010000034">
    <property type="protein sequence ID" value="MFC0596085.1"/>
    <property type="molecule type" value="Genomic_DNA"/>
</dbReference>
<name>A0ABV6Q1T9_9DEIN</name>
<dbReference type="Pfam" id="PF13738">
    <property type="entry name" value="Pyr_redox_3"/>
    <property type="match status" value="1"/>
</dbReference>
<dbReference type="Proteomes" id="UP001589830">
    <property type="component" value="Unassembled WGS sequence"/>
</dbReference>